<accession>A0A9Q9AL36</accession>
<dbReference type="InterPro" id="IPR047205">
    <property type="entry name" value="RMP1"/>
</dbReference>
<reference evidence="3" key="1">
    <citation type="submission" date="2022-06" db="EMBL/GenBank/DDBJ databases">
        <title>Complete genome sequences of two strains of the flax pathogen Septoria linicola.</title>
        <authorList>
            <person name="Lapalu N."/>
            <person name="Simon A."/>
            <person name="Demenou B."/>
            <person name="Paumier D."/>
            <person name="Guillot M.-P."/>
            <person name="Gout L."/>
            <person name="Valade R."/>
        </authorList>
    </citation>
    <scope>NUCLEOTIDE SEQUENCE</scope>
    <source>
        <strain evidence="3">SE15195</strain>
    </source>
</reference>
<evidence type="ECO:0000256" key="1">
    <source>
        <dbReference type="SAM" id="MobiDB-lite"/>
    </source>
</evidence>
<dbReference type="GO" id="GO:0000466">
    <property type="term" value="P:maturation of 5.8S rRNA from tricistronic rRNA transcript (SSU-rRNA, 5.8S rRNA, LSU-rRNA)"/>
    <property type="evidence" value="ECO:0007669"/>
    <property type="project" value="TreeGrafter"/>
</dbReference>
<evidence type="ECO:0000313" key="4">
    <source>
        <dbReference type="Proteomes" id="UP001056384"/>
    </source>
</evidence>
<organism evidence="3 4">
    <name type="scientific">Septoria linicola</name>
    <dbReference type="NCBI Taxonomy" id="215465"/>
    <lineage>
        <taxon>Eukaryota</taxon>
        <taxon>Fungi</taxon>
        <taxon>Dikarya</taxon>
        <taxon>Ascomycota</taxon>
        <taxon>Pezizomycotina</taxon>
        <taxon>Dothideomycetes</taxon>
        <taxon>Dothideomycetidae</taxon>
        <taxon>Mycosphaerellales</taxon>
        <taxon>Mycosphaerellaceae</taxon>
        <taxon>Septoria</taxon>
    </lineage>
</organism>
<feature type="compositionally biased region" description="Basic and acidic residues" evidence="1">
    <location>
        <begin position="214"/>
        <end position="223"/>
    </location>
</feature>
<evidence type="ECO:0000313" key="3">
    <source>
        <dbReference type="EMBL" id="USW51289.1"/>
    </source>
</evidence>
<proteinExistence type="predicted"/>
<dbReference type="PANTHER" id="PTHR37792:SF1">
    <property type="entry name" value="RIBONUCLEASE MRP PROTEIN SUBUNIT RMP1"/>
    <property type="match status" value="1"/>
</dbReference>
<keyword evidence="4" id="KW-1185">Reference proteome</keyword>
<dbReference type="AlphaFoldDB" id="A0A9Q9AL36"/>
<dbReference type="Proteomes" id="UP001056384">
    <property type="component" value="Chromosome 3"/>
</dbReference>
<name>A0A9Q9AL36_9PEZI</name>
<dbReference type="GO" id="GO:0000172">
    <property type="term" value="C:ribonuclease MRP complex"/>
    <property type="evidence" value="ECO:0007669"/>
    <property type="project" value="InterPro"/>
</dbReference>
<dbReference type="EMBL" id="CP099420">
    <property type="protein sequence ID" value="USW51289.1"/>
    <property type="molecule type" value="Genomic_DNA"/>
</dbReference>
<dbReference type="Pfam" id="PF20945">
    <property type="entry name" value="RMP1"/>
    <property type="match status" value="1"/>
</dbReference>
<dbReference type="GO" id="GO:0042134">
    <property type="term" value="F:rRNA primary transcript binding"/>
    <property type="evidence" value="ECO:0007669"/>
    <property type="project" value="InterPro"/>
</dbReference>
<dbReference type="GO" id="GO:0000294">
    <property type="term" value="P:nuclear-transcribed mRNA catabolic process, RNase MRP-dependent"/>
    <property type="evidence" value="ECO:0007669"/>
    <property type="project" value="TreeGrafter"/>
</dbReference>
<dbReference type="OrthoDB" id="5414547at2759"/>
<protein>
    <recommendedName>
        <fullName evidence="2">RNase MRP protein 1 RNA binding domain-containing protein</fullName>
    </recommendedName>
</protein>
<feature type="domain" description="RNase MRP protein 1 RNA binding" evidence="2">
    <location>
        <begin position="25"/>
        <end position="128"/>
    </location>
</feature>
<evidence type="ECO:0000259" key="2">
    <source>
        <dbReference type="Pfam" id="PF20945"/>
    </source>
</evidence>
<dbReference type="PANTHER" id="PTHR37792">
    <property type="entry name" value="RIBONUCLEASE MRP PROTEIN SUBUNIT RMP1"/>
    <property type="match status" value="1"/>
</dbReference>
<feature type="region of interest" description="Disordered" evidence="1">
    <location>
        <begin position="187"/>
        <end position="242"/>
    </location>
</feature>
<dbReference type="InterPro" id="IPR047204">
    <property type="entry name" value="RMP1_RBD"/>
</dbReference>
<sequence length="242" mass="27376">MATPSETAFNISPDQLSSLSYLSTLLHLFLNRNKNQHRRSIWFRHFSVFRRNLAFLLQDLESLNTIPTSHAARAKKKLSDPILISRIRVRLDHWRDILVPKWHHAFSQLIADQRFSVLGLFLMGVLAEVCQIVGLIVELEEMGHEEVRRAIEAFGSEESGLIGLGKAEEADDGMREDAGEIIAREDRREEVSQETIEVLPPATGGEGVTKSRKRAPDAATEERRKKKKRKKVGGDAIDDIFG</sequence>
<dbReference type="CDD" id="cd22573">
    <property type="entry name" value="RMP1_RBD"/>
    <property type="match status" value="1"/>
</dbReference>
<gene>
    <name evidence="3" type="ORF">Slin15195_G046080</name>
</gene>